<keyword evidence="3" id="KW-0012">Acyltransferase</keyword>
<evidence type="ECO:0000256" key="2">
    <source>
        <dbReference type="ARBA" id="ARBA00022679"/>
    </source>
</evidence>
<comment type="caution">
    <text evidence="6">The sequence shown here is derived from an EMBL/GenBank/DDBJ whole genome shotgun (WGS) entry which is preliminary data.</text>
</comment>
<evidence type="ECO:0000256" key="1">
    <source>
        <dbReference type="ARBA" id="ARBA00009342"/>
    </source>
</evidence>
<feature type="domain" description="N-acetyltransferase" evidence="5">
    <location>
        <begin position="14"/>
        <end position="163"/>
    </location>
</feature>
<dbReference type="InterPro" id="IPR039135">
    <property type="entry name" value="NAT9-like"/>
</dbReference>
<dbReference type="SUPFAM" id="SSF55729">
    <property type="entry name" value="Acyl-CoA N-acyltransferases (Nat)"/>
    <property type="match status" value="1"/>
</dbReference>
<sequence>MRINENLVISGNKVILVPYRREHVLAYHEWMQSKEIQELTASEPLTIEQEYEMQQSWLIDDDKLTFIVLKKSDGSNGSLRELTRISKMVGDVNLFLNDPHDRSIAEVEVMIADPTARNSGLATNSLLLLFHYAIYTLGIMKLVAKISMKNHPSLQLFTKLGFKKTRSVDIFQEVHMELVVEENVKGWIRERIGETLIVGTYEEENENEYCNRK</sequence>
<evidence type="ECO:0000313" key="7">
    <source>
        <dbReference type="Proteomes" id="UP000789739"/>
    </source>
</evidence>
<organism evidence="6 7">
    <name type="scientific">Paraglomus brasilianum</name>
    <dbReference type="NCBI Taxonomy" id="144538"/>
    <lineage>
        <taxon>Eukaryota</taxon>
        <taxon>Fungi</taxon>
        <taxon>Fungi incertae sedis</taxon>
        <taxon>Mucoromycota</taxon>
        <taxon>Glomeromycotina</taxon>
        <taxon>Glomeromycetes</taxon>
        <taxon>Paraglomerales</taxon>
        <taxon>Paraglomeraceae</taxon>
        <taxon>Paraglomus</taxon>
    </lineage>
</organism>
<name>A0A9N8WQU4_9GLOM</name>
<dbReference type="InterPro" id="IPR000182">
    <property type="entry name" value="GNAT_dom"/>
</dbReference>
<accession>A0A9N8WQU4</accession>
<dbReference type="EMBL" id="CAJVPI010000153">
    <property type="protein sequence ID" value="CAG8490501.1"/>
    <property type="molecule type" value="Genomic_DNA"/>
</dbReference>
<gene>
    <name evidence="6" type="ORF">PBRASI_LOCUS2079</name>
</gene>
<dbReference type="GO" id="GO:0008080">
    <property type="term" value="F:N-acetyltransferase activity"/>
    <property type="evidence" value="ECO:0007669"/>
    <property type="project" value="InterPro"/>
</dbReference>
<evidence type="ECO:0000259" key="5">
    <source>
        <dbReference type="Pfam" id="PF13302"/>
    </source>
</evidence>
<dbReference type="FunFam" id="3.40.630.30:FF:000248">
    <property type="entry name" value="N-acetyltransferase 9-like protein"/>
    <property type="match status" value="1"/>
</dbReference>
<dbReference type="Pfam" id="PF13302">
    <property type="entry name" value="Acetyltransf_3"/>
    <property type="match status" value="1"/>
</dbReference>
<keyword evidence="7" id="KW-1185">Reference proteome</keyword>
<protein>
    <recommendedName>
        <fullName evidence="4">N-acetyltransferase 9-like protein</fullName>
    </recommendedName>
</protein>
<dbReference type="InterPro" id="IPR016181">
    <property type="entry name" value="Acyl_CoA_acyltransferase"/>
</dbReference>
<reference evidence="6" key="1">
    <citation type="submission" date="2021-06" db="EMBL/GenBank/DDBJ databases">
        <authorList>
            <person name="Kallberg Y."/>
            <person name="Tangrot J."/>
            <person name="Rosling A."/>
        </authorList>
    </citation>
    <scope>NUCLEOTIDE SEQUENCE</scope>
    <source>
        <strain evidence="6">BR232B</strain>
    </source>
</reference>
<comment type="similarity">
    <text evidence="1">Belongs to the acetyltransferase family. GNAT subfamily.</text>
</comment>
<dbReference type="OrthoDB" id="5043642at2759"/>
<evidence type="ECO:0000256" key="3">
    <source>
        <dbReference type="ARBA" id="ARBA00023315"/>
    </source>
</evidence>
<dbReference type="PANTHER" id="PTHR13256">
    <property type="entry name" value="N-ACETYLTRANSFERASE 9"/>
    <property type="match status" value="1"/>
</dbReference>
<keyword evidence="2" id="KW-0808">Transferase</keyword>
<dbReference type="PANTHER" id="PTHR13256:SF16">
    <property type="entry name" value="ALPHA_BETA-TUBULIN-N-ACETYLTRANSFERASE 9"/>
    <property type="match status" value="1"/>
</dbReference>
<proteinExistence type="inferred from homology"/>
<dbReference type="Gene3D" id="3.40.630.30">
    <property type="match status" value="1"/>
</dbReference>
<dbReference type="AlphaFoldDB" id="A0A9N8WQU4"/>
<evidence type="ECO:0000313" key="6">
    <source>
        <dbReference type="EMBL" id="CAG8490501.1"/>
    </source>
</evidence>
<evidence type="ECO:0000256" key="4">
    <source>
        <dbReference type="ARBA" id="ARBA00069551"/>
    </source>
</evidence>
<dbReference type="Proteomes" id="UP000789739">
    <property type="component" value="Unassembled WGS sequence"/>
</dbReference>